<proteinExistence type="predicted"/>
<accession>A0A222VTG1</accession>
<dbReference type="Proteomes" id="UP000199494">
    <property type="component" value="Unassembled WGS sequence"/>
</dbReference>
<evidence type="ECO:0000313" key="3">
    <source>
        <dbReference type="Proteomes" id="UP000199494"/>
    </source>
</evidence>
<dbReference type="KEGG" id="pmad:BAY61_21835"/>
<reference evidence="2 3" key="1">
    <citation type="submission" date="2016-10" db="EMBL/GenBank/DDBJ databases">
        <authorList>
            <person name="de Groot N.N."/>
        </authorList>
    </citation>
    <scope>NUCLEOTIDE SEQUENCE [LARGE SCALE GENOMIC DNA]</scope>
    <source>
        <strain evidence="2 3">CGMCC 4.5506</strain>
    </source>
</reference>
<keyword evidence="1 2" id="KW-0238">DNA-binding</keyword>
<dbReference type="GO" id="GO:0003677">
    <property type="term" value="F:DNA binding"/>
    <property type="evidence" value="ECO:0007669"/>
    <property type="project" value="UniProtKB-UniRule"/>
</dbReference>
<dbReference type="PROSITE" id="PS50977">
    <property type="entry name" value="HTH_TETR_2"/>
    <property type="match status" value="1"/>
</dbReference>
<dbReference type="SUPFAM" id="SSF46689">
    <property type="entry name" value="Homeodomain-like"/>
    <property type="match status" value="1"/>
</dbReference>
<keyword evidence="3" id="KW-1185">Reference proteome</keyword>
<dbReference type="RefSeq" id="WP_091809693.1">
    <property type="nucleotide sequence ID" value="NZ_CP016353.1"/>
</dbReference>
<dbReference type="InterPro" id="IPR001647">
    <property type="entry name" value="HTH_TetR"/>
</dbReference>
<sequence length="200" mass="22086">MAHARTPRDAWIRAGLDALGEGGPELVRVEELARRLGVTKGGFYGYFDGRARLLSEMLDAWEREAADAVIDEADAVGGSDVAERLRALTRGAKARAGAKGVELAIRDWARRDPAIAERTRRVDRTRMAYLHRLFLEVTGDEREAAARAALTAGVWLSSHLMRYDTAGYDHDDVLSLAFARTVWLTGEPAHDHPRNGEPNP</sequence>
<dbReference type="Gene3D" id="1.10.357.10">
    <property type="entry name" value="Tetracycline Repressor, domain 2"/>
    <property type="match status" value="1"/>
</dbReference>
<dbReference type="Pfam" id="PF00440">
    <property type="entry name" value="TetR_N"/>
    <property type="match status" value="1"/>
</dbReference>
<protein>
    <submittedName>
        <fullName evidence="2">DNA-binding transcriptional regulator, AcrR family</fullName>
    </submittedName>
</protein>
<dbReference type="OrthoDB" id="3218408at2"/>
<evidence type="ECO:0000256" key="1">
    <source>
        <dbReference type="ARBA" id="ARBA00023125"/>
    </source>
</evidence>
<name>A0A222VTG1_9PSEU</name>
<gene>
    <name evidence="2" type="ORF">SAMN05421630_112127</name>
</gene>
<dbReference type="EMBL" id="FMZE01000012">
    <property type="protein sequence ID" value="SDD78289.1"/>
    <property type="molecule type" value="Genomic_DNA"/>
</dbReference>
<organism evidence="2 3">
    <name type="scientific">Prauserella marina</name>
    <dbReference type="NCBI Taxonomy" id="530584"/>
    <lineage>
        <taxon>Bacteria</taxon>
        <taxon>Bacillati</taxon>
        <taxon>Actinomycetota</taxon>
        <taxon>Actinomycetes</taxon>
        <taxon>Pseudonocardiales</taxon>
        <taxon>Pseudonocardiaceae</taxon>
        <taxon>Prauserella</taxon>
    </lineage>
</organism>
<dbReference type="InterPro" id="IPR009057">
    <property type="entry name" value="Homeodomain-like_sf"/>
</dbReference>
<dbReference type="AlphaFoldDB" id="A0A222VTG1"/>
<evidence type="ECO:0000313" key="2">
    <source>
        <dbReference type="EMBL" id="SDD78289.1"/>
    </source>
</evidence>
<dbReference type="STRING" id="530584.SAMN05421630_112127"/>